<evidence type="ECO:0000259" key="2">
    <source>
        <dbReference type="Pfam" id="PF13439"/>
    </source>
</evidence>
<gene>
    <name evidence="3" type="ORF">DESPIGER_0844</name>
</gene>
<keyword evidence="4" id="KW-1185">Reference proteome</keyword>
<feature type="domain" description="Glycosyl transferase family 1" evidence="1">
    <location>
        <begin position="172"/>
        <end position="333"/>
    </location>
</feature>
<dbReference type="SUPFAM" id="SSF53756">
    <property type="entry name" value="UDP-Glycosyltransferase/glycogen phosphorylase"/>
    <property type="match status" value="1"/>
</dbReference>
<dbReference type="PANTHER" id="PTHR45947">
    <property type="entry name" value="SULFOQUINOVOSYL TRANSFERASE SQD2"/>
    <property type="match status" value="1"/>
</dbReference>
<keyword evidence="3" id="KW-0808">Transferase</keyword>
<dbReference type="KEGG" id="dpg:DESPIGER_0844"/>
<dbReference type="GO" id="GO:0016758">
    <property type="term" value="F:hexosyltransferase activity"/>
    <property type="evidence" value="ECO:0007669"/>
    <property type="project" value="TreeGrafter"/>
</dbReference>
<dbReference type="InterPro" id="IPR028098">
    <property type="entry name" value="Glyco_trans_4-like_N"/>
</dbReference>
<dbReference type="InterPro" id="IPR001296">
    <property type="entry name" value="Glyco_trans_1"/>
</dbReference>
<proteinExistence type="predicted"/>
<evidence type="ECO:0000259" key="1">
    <source>
        <dbReference type="Pfam" id="PF00534"/>
    </source>
</evidence>
<evidence type="ECO:0000313" key="4">
    <source>
        <dbReference type="Proteomes" id="UP000186323"/>
    </source>
</evidence>
<organism evidence="3 4">
    <name type="scientific">Desulfovibrio piger</name>
    <dbReference type="NCBI Taxonomy" id="901"/>
    <lineage>
        <taxon>Bacteria</taxon>
        <taxon>Pseudomonadati</taxon>
        <taxon>Thermodesulfobacteriota</taxon>
        <taxon>Desulfovibrionia</taxon>
        <taxon>Desulfovibrionales</taxon>
        <taxon>Desulfovibrionaceae</taxon>
        <taxon>Desulfovibrio</taxon>
    </lineage>
</organism>
<dbReference type="Pfam" id="PF13439">
    <property type="entry name" value="Glyco_transf_4"/>
    <property type="match status" value="1"/>
</dbReference>
<sequence>MSDKMHVLFVMEDLCFGGTQRQMVELACRLDRTRFRVSMLVLTGRTDLDAQVEQAGIRVAYLGHSRKVNPFFFALMPASLKRLAPDVLVPCTALPNIWGRIWGRLLGIPVVGTVRGGGAPRRQHERFLWRLTDHMICNSEALADVLSGLGIPAARLTYVPNGVDTERFVPAQPAPSGRPPLIVCVARLAGDKDHLTLLKGFALLRQRHPEVRLRLVGDGPREKELKAWVAEHLPGGGVEFCPGSPDVRAHYAAARIFALTSVREGQPNVILEAMAAGLPVCATDTGGIPRLVARGESGLLSPVGDSAAFAGNCAALLADPAKGDRFGRAGRQRVEQSFSFEAMVAAHEAIFLRLAARERA</sequence>
<reference evidence="4" key="1">
    <citation type="submission" date="2016-10" db="EMBL/GenBank/DDBJ databases">
        <authorList>
            <person name="Wegmann U."/>
        </authorList>
    </citation>
    <scope>NUCLEOTIDE SEQUENCE [LARGE SCALE GENOMIC DNA]</scope>
</reference>
<dbReference type="RefSeq" id="WP_072333496.1">
    <property type="nucleotide sequence ID" value="NZ_DBGALU010000107.1"/>
</dbReference>
<dbReference type="PANTHER" id="PTHR45947:SF3">
    <property type="entry name" value="SULFOQUINOVOSYL TRANSFERASE SQD2"/>
    <property type="match status" value="1"/>
</dbReference>
<dbReference type="OrthoDB" id="9803091at2"/>
<feature type="domain" description="Glycosyltransferase subfamily 4-like N-terminal" evidence="2">
    <location>
        <begin position="16"/>
        <end position="167"/>
    </location>
</feature>
<evidence type="ECO:0000313" key="3">
    <source>
        <dbReference type="EMBL" id="SFV72716.1"/>
    </source>
</evidence>
<name>A0A1K1LDA4_9BACT</name>
<dbReference type="Proteomes" id="UP000186323">
    <property type="component" value="Chromosome I"/>
</dbReference>
<dbReference type="InterPro" id="IPR050194">
    <property type="entry name" value="Glycosyltransferase_grp1"/>
</dbReference>
<dbReference type="Pfam" id="PF00534">
    <property type="entry name" value="Glycos_transf_1"/>
    <property type="match status" value="1"/>
</dbReference>
<dbReference type="EMBL" id="LT630450">
    <property type="protein sequence ID" value="SFV72716.1"/>
    <property type="molecule type" value="Genomic_DNA"/>
</dbReference>
<dbReference type="CDD" id="cd03801">
    <property type="entry name" value="GT4_PimA-like"/>
    <property type="match status" value="1"/>
</dbReference>
<accession>A0A1K1LDA4</accession>
<dbReference type="Gene3D" id="3.40.50.2000">
    <property type="entry name" value="Glycogen Phosphorylase B"/>
    <property type="match status" value="2"/>
</dbReference>
<protein>
    <submittedName>
        <fullName evidence="3">Glycosyl transferase, group 1</fullName>
    </submittedName>
</protein>
<dbReference type="AlphaFoldDB" id="A0A1K1LDA4"/>